<evidence type="ECO:0000313" key="2">
    <source>
        <dbReference type="Proteomes" id="UP000621670"/>
    </source>
</evidence>
<proteinExistence type="predicted"/>
<sequence>MKRTLLFIIIIFIPNFIIGQKTLFDSLKVDNSTKIVGRNPHYDKDKTYEKYNFIIEDSIKIVDFIKNIKLGDEVRNSLENRNFKLTIVKNKKEIGSWTINPTQKSAMTHDGKTYKFDLNQITSFNQTSPLKYYHEVKVFSSKKDYENYLIEQKKNPNFLFDYSPQFKYEGSFEIEFKKSSKFSSPKVISEYLTPYIEKIVKKDEYSLSYVLNDKNRNNTDQFTMTIRGSKNIFEELKIKSLKNENWEETVEDGYFFYKQ</sequence>
<comment type="caution">
    <text evidence="1">The sequence shown here is derived from an EMBL/GenBank/DDBJ whole genome shotgun (WGS) entry which is preliminary data.</text>
</comment>
<organism evidence="1 2">
    <name type="scientific">Flavobacterium turcicum</name>
    <dbReference type="NCBI Taxonomy" id="2764718"/>
    <lineage>
        <taxon>Bacteria</taxon>
        <taxon>Pseudomonadati</taxon>
        <taxon>Bacteroidota</taxon>
        <taxon>Flavobacteriia</taxon>
        <taxon>Flavobacteriales</taxon>
        <taxon>Flavobacteriaceae</taxon>
        <taxon>Flavobacterium</taxon>
    </lineage>
</organism>
<keyword evidence="2" id="KW-1185">Reference proteome</keyword>
<name>A0ABR7JHA7_9FLAO</name>
<dbReference type="RefSeq" id="WP_166136144.1">
    <property type="nucleotide sequence ID" value="NZ_JAAOBY010000004.1"/>
</dbReference>
<evidence type="ECO:0000313" key="1">
    <source>
        <dbReference type="EMBL" id="MBC5863695.1"/>
    </source>
</evidence>
<gene>
    <name evidence="1" type="ORF">H8R26_09695</name>
</gene>
<accession>A0ABR7JHA7</accession>
<reference evidence="1 2" key="1">
    <citation type="submission" date="2020-08" db="EMBL/GenBank/DDBJ databases">
        <title>Description of novel Flavobacterium F-400 isolate.</title>
        <authorList>
            <person name="Saticioglu I."/>
            <person name="Duman M."/>
            <person name="Altun S."/>
        </authorList>
    </citation>
    <scope>NUCLEOTIDE SEQUENCE [LARGE SCALE GENOMIC DNA]</scope>
    <source>
        <strain evidence="1 2">F-400</strain>
    </source>
</reference>
<dbReference type="EMBL" id="JACRUM010000005">
    <property type="protein sequence ID" value="MBC5863695.1"/>
    <property type="molecule type" value="Genomic_DNA"/>
</dbReference>
<dbReference type="Proteomes" id="UP000621670">
    <property type="component" value="Unassembled WGS sequence"/>
</dbReference>
<protein>
    <submittedName>
        <fullName evidence="1">Uncharacterized protein</fullName>
    </submittedName>
</protein>